<gene>
    <name evidence="15" type="ORF">KDK95_31080</name>
</gene>
<dbReference type="InterPro" id="IPR011527">
    <property type="entry name" value="ABC1_TM_dom"/>
</dbReference>
<dbReference type="AlphaFoldDB" id="A0A941IN88"/>
<feature type="domain" description="ABC transporter" evidence="13">
    <location>
        <begin position="362"/>
        <end position="597"/>
    </location>
</feature>
<reference evidence="15" key="1">
    <citation type="submission" date="2021-04" db="EMBL/GenBank/DDBJ databases">
        <title>Genome based classification of Actinospica acidithermotolerans sp. nov., an actinobacterium isolated from an Indonesian hot spring.</title>
        <authorList>
            <person name="Kusuma A.B."/>
            <person name="Putra K.E."/>
            <person name="Nafisah S."/>
            <person name="Loh J."/>
            <person name="Nouioui I."/>
            <person name="Goodfellow M."/>
        </authorList>
    </citation>
    <scope>NUCLEOTIDE SEQUENCE</scope>
    <source>
        <strain evidence="15">MGRD01-02</strain>
    </source>
</reference>
<dbReference type="GO" id="GO:0005524">
    <property type="term" value="F:ATP binding"/>
    <property type="evidence" value="ECO:0007669"/>
    <property type="project" value="UniProtKB-KW"/>
</dbReference>
<accession>A0A941IN88</accession>
<keyword evidence="8 12" id="KW-1133">Transmembrane helix</keyword>
<feature type="transmembrane region" description="Helical" evidence="12">
    <location>
        <begin position="43"/>
        <end position="69"/>
    </location>
</feature>
<dbReference type="SMART" id="SM00382">
    <property type="entry name" value="AAA"/>
    <property type="match status" value="1"/>
</dbReference>
<dbReference type="InterPro" id="IPR039421">
    <property type="entry name" value="Type_1_exporter"/>
</dbReference>
<dbReference type="Gene3D" id="1.20.1560.10">
    <property type="entry name" value="ABC transporter type 1, transmembrane domain"/>
    <property type="match status" value="1"/>
</dbReference>
<feature type="transmembrane region" description="Helical" evidence="12">
    <location>
        <begin position="296"/>
        <end position="316"/>
    </location>
</feature>
<keyword evidence="2" id="KW-0813">Transport</keyword>
<dbReference type="GO" id="GO:0015421">
    <property type="term" value="F:ABC-type oligopeptide transporter activity"/>
    <property type="evidence" value="ECO:0007669"/>
    <property type="project" value="TreeGrafter"/>
</dbReference>
<dbReference type="GO" id="GO:0005886">
    <property type="term" value="C:plasma membrane"/>
    <property type="evidence" value="ECO:0007669"/>
    <property type="project" value="UniProtKB-SubCell"/>
</dbReference>
<evidence type="ECO:0000256" key="9">
    <source>
        <dbReference type="ARBA" id="ARBA00023136"/>
    </source>
</evidence>
<feature type="transmembrane region" description="Helical" evidence="12">
    <location>
        <begin position="81"/>
        <end position="101"/>
    </location>
</feature>
<evidence type="ECO:0000256" key="6">
    <source>
        <dbReference type="ARBA" id="ARBA00022741"/>
    </source>
</evidence>
<dbReference type="PROSITE" id="PS00211">
    <property type="entry name" value="ABC_TRANSPORTER_1"/>
    <property type="match status" value="1"/>
</dbReference>
<comment type="subcellular location">
    <subcellularLocation>
        <location evidence="1">Cell inner membrane</location>
        <topology evidence="1">Multi-pass membrane protein</topology>
    </subcellularLocation>
</comment>
<feature type="region of interest" description="Disordered" evidence="11">
    <location>
        <begin position="1"/>
        <end position="20"/>
    </location>
</feature>
<dbReference type="SUPFAM" id="SSF52540">
    <property type="entry name" value="P-loop containing nucleoside triphosphate hydrolases"/>
    <property type="match status" value="1"/>
</dbReference>
<evidence type="ECO:0000256" key="3">
    <source>
        <dbReference type="ARBA" id="ARBA00022475"/>
    </source>
</evidence>
<dbReference type="Pfam" id="PF00005">
    <property type="entry name" value="ABC_tran"/>
    <property type="match status" value="1"/>
</dbReference>
<evidence type="ECO:0000256" key="2">
    <source>
        <dbReference type="ARBA" id="ARBA00022448"/>
    </source>
</evidence>
<dbReference type="InterPro" id="IPR003439">
    <property type="entry name" value="ABC_transporter-like_ATP-bd"/>
</dbReference>
<evidence type="ECO:0000256" key="11">
    <source>
        <dbReference type="SAM" id="MobiDB-lite"/>
    </source>
</evidence>
<dbReference type="InterPro" id="IPR017871">
    <property type="entry name" value="ABC_transporter-like_CS"/>
</dbReference>
<evidence type="ECO:0000256" key="8">
    <source>
        <dbReference type="ARBA" id="ARBA00022989"/>
    </source>
</evidence>
<dbReference type="FunFam" id="3.40.50.300:FF:000221">
    <property type="entry name" value="Multidrug ABC transporter ATP-binding protein"/>
    <property type="match status" value="1"/>
</dbReference>
<keyword evidence="5 12" id="KW-0812">Transmembrane</keyword>
<proteinExistence type="inferred from homology"/>
<feature type="transmembrane region" description="Helical" evidence="12">
    <location>
        <begin position="266"/>
        <end position="290"/>
    </location>
</feature>
<dbReference type="SUPFAM" id="SSF90123">
    <property type="entry name" value="ABC transporter transmembrane region"/>
    <property type="match status" value="1"/>
</dbReference>
<organism evidence="15 16">
    <name type="scientific">Actinospica acidithermotolerans</name>
    <dbReference type="NCBI Taxonomy" id="2828514"/>
    <lineage>
        <taxon>Bacteria</taxon>
        <taxon>Bacillati</taxon>
        <taxon>Actinomycetota</taxon>
        <taxon>Actinomycetes</taxon>
        <taxon>Catenulisporales</taxon>
        <taxon>Actinospicaceae</taxon>
        <taxon>Actinospica</taxon>
    </lineage>
</organism>
<dbReference type="InterPro" id="IPR003593">
    <property type="entry name" value="AAA+_ATPase"/>
</dbReference>
<evidence type="ECO:0000313" key="16">
    <source>
        <dbReference type="Proteomes" id="UP000676325"/>
    </source>
</evidence>
<dbReference type="Gene3D" id="3.40.50.300">
    <property type="entry name" value="P-loop containing nucleotide triphosphate hydrolases"/>
    <property type="match status" value="1"/>
</dbReference>
<feature type="domain" description="ABC transmembrane type-1" evidence="14">
    <location>
        <begin position="46"/>
        <end position="322"/>
    </location>
</feature>
<dbReference type="Proteomes" id="UP000676325">
    <property type="component" value="Unassembled WGS sequence"/>
</dbReference>
<dbReference type="EMBL" id="JAGSOH010000156">
    <property type="protein sequence ID" value="MBR7830788.1"/>
    <property type="molecule type" value="Genomic_DNA"/>
</dbReference>
<keyword evidence="16" id="KW-1185">Reference proteome</keyword>
<dbReference type="InterPro" id="IPR036640">
    <property type="entry name" value="ABC1_TM_sf"/>
</dbReference>
<comment type="similarity">
    <text evidence="10">Belongs to the ABC transporter superfamily. Siderophore-Fe(3+) uptake transporter (SIUT) (TC 3.A.1.21) family.</text>
</comment>
<sequence length="628" mass="67620">MSNEQSGVVETRIERSDASGDETGIDAREVFRRFESLARKDRALMVLACVLATVAAAAEAGVVLVFMVITDDVLETRNLHAFWHPAVMWIGATLLGAAAMFGRDLLTSLASERFLLRLRDKVFRHVQSMSPTFFSSRDTGDLVARITGDIDAVENLVIGGVVALVSDAAGVLMFAGTAIYLRWDLALVSFAVAPLFWLVTRGFAKPFAEASRRERAGNGAIAAVVEENVQNMMLVQAYNRPSSERDRVHAAGVEWLRARMAEARLAALYGPVVLLTETVCVLAVLGVGAWELSENRIGLSGLLAFAAFLGMLYPPIQSMSGFGVLKATAGAGAQRLLDVLEERPAVADLAQTGMYQARGGWVEFDSVTFRYPGQDRGALRDVSLVAAPGRLVLVTGSSGAGKSTLTQLLLRFHDPESGSIRLDGTDIRDLTLRRLRSNVTLMLQQTMLFDGTVRENIAYGDPTAGDERIEDAARRADAADFIDALPQGYDTIIGQGGSSLSGGQRQRLAIARALLRDTPVLVLDEPTTGLDAVAARKVLDPLRRLMSGRTTILISHDLHLAHDADEILVVDAGRIVQRGRHDELTAVRGKYAELWEAQNGGVPEGPAQKADTGGGAEAQPSLWRPAPA</sequence>
<feature type="region of interest" description="Disordered" evidence="11">
    <location>
        <begin position="598"/>
        <end position="628"/>
    </location>
</feature>
<feature type="transmembrane region" description="Helical" evidence="12">
    <location>
        <begin position="156"/>
        <end position="179"/>
    </location>
</feature>
<feature type="transmembrane region" description="Helical" evidence="12">
    <location>
        <begin position="185"/>
        <end position="204"/>
    </location>
</feature>
<keyword evidence="3" id="KW-1003">Cell membrane</keyword>
<dbReference type="PROSITE" id="PS50929">
    <property type="entry name" value="ABC_TM1F"/>
    <property type="match status" value="1"/>
</dbReference>
<dbReference type="PANTHER" id="PTHR43394">
    <property type="entry name" value="ATP-DEPENDENT PERMEASE MDL1, MITOCHONDRIAL"/>
    <property type="match status" value="1"/>
</dbReference>
<dbReference type="PANTHER" id="PTHR43394:SF1">
    <property type="entry name" value="ATP-BINDING CASSETTE SUB-FAMILY B MEMBER 10, MITOCHONDRIAL"/>
    <property type="match status" value="1"/>
</dbReference>
<comment type="caution">
    <text evidence="15">The sequence shown here is derived from an EMBL/GenBank/DDBJ whole genome shotgun (WGS) entry which is preliminary data.</text>
</comment>
<evidence type="ECO:0000259" key="14">
    <source>
        <dbReference type="PROSITE" id="PS50929"/>
    </source>
</evidence>
<name>A0A941IN88_9ACTN</name>
<keyword evidence="9 12" id="KW-0472">Membrane</keyword>
<evidence type="ECO:0000256" key="10">
    <source>
        <dbReference type="ARBA" id="ARBA00023455"/>
    </source>
</evidence>
<dbReference type="PROSITE" id="PS50893">
    <property type="entry name" value="ABC_TRANSPORTER_2"/>
    <property type="match status" value="1"/>
</dbReference>
<keyword evidence="7 15" id="KW-0067">ATP-binding</keyword>
<evidence type="ECO:0000259" key="13">
    <source>
        <dbReference type="PROSITE" id="PS50893"/>
    </source>
</evidence>
<evidence type="ECO:0000256" key="4">
    <source>
        <dbReference type="ARBA" id="ARBA00022519"/>
    </source>
</evidence>
<keyword evidence="4" id="KW-0997">Cell inner membrane</keyword>
<dbReference type="RefSeq" id="WP_212521908.1">
    <property type="nucleotide sequence ID" value="NZ_JAGSOH010000156.1"/>
</dbReference>
<evidence type="ECO:0000256" key="1">
    <source>
        <dbReference type="ARBA" id="ARBA00004429"/>
    </source>
</evidence>
<evidence type="ECO:0000256" key="7">
    <source>
        <dbReference type="ARBA" id="ARBA00022840"/>
    </source>
</evidence>
<evidence type="ECO:0000256" key="12">
    <source>
        <dbReference type="SAM" id="Phobius"/>
    </source>
</evidence>
<protein>
    <submittedName>
        <fullName evidence="15">ABC transporter ATP-binding protein</fullName>
    </submittedName>
</protein>
<dbReference type="InterPro" id="IPR027417">
    <property type="entry name" value="P-loop_NTPase"/>
</dbReference>
<evidence type="ECO:0000313" key="15">
    <source>
        <dbReference type="EMBL" id="MBR7830788.1"/>
    </source>
</evidence>
<evidence type="ECO:0000256" key="5">
    <source>
        <dbReference type="ARBA" id="ARBA00022692"/>
    </source>
</evidence>
<keyword evidence="6" id="KW-0547">Nucleotide-binding</keyword>
<dbReference type="Pfam" id="PF00664">
    <property type="entry name" value="ABC_membrane"/>
    <property type="match status" value="1"/>
</dbReference>
<dbReference type="GO" id="GO:0016887">
    <property type="term" value="F:ATP hydrolysis activity"/>
    <property type="evidence" value="ECO:0007669"/>
    <property type="project" value="InterPro"/>
</dbReference>